<protein>
    <submittedName>
        <fullName evidence="3">Uncharacterized protein</fullName>
    </submittedName>
</protein>
<evidence type="ECO:0000256" key="1">
    <source>
        <dbReference type="SAM" id="Coils"/>
    </source>
</evidence>
<dbReference type="AlphaFoldDB" id="A0A9J2P6F2"/>
<reference evidence="3" key="1">
    <citation type="submission" date="2023-03" db="UniProtKB">
        <authorList>
            <consortium name="WormBaseParasite"/>
        </authorList>
    </citation>
    <scope>IDENTIFICATION</scope>
</reference>
<evidence type="ECO:0000313" key="3">
    <source>
        <dbReference type="WBParaSite" id="ALUE_0000546501-mRNA-1"/>
    </source>
</evidence>
<keyword evidence="1" id="KW-0175">Coiled coil</keyword>
<sequence>MLASHEKQLQNMKEKQEAVKDNHVKEIAELESELILLKTTCIILTEERDEALNAANDSQTKLDTSLREVAQLKKRIEQECKKTENRYKAFCFDSQERSHVKELEGKQATDLEKITQLTHRLAATQKELQSEKVQVRKY</sequence>
<keyword evidence="2" id="KW-1185">Reference proteome</keyword>
<feature type="coiled-coil region" evidence="1">
    <location>
        <begin position="2"/>
        <end position="86"/>
    </location>
</feature>
<proteinExistence type="predicted"/>
<evidence type="ECO:0000313" key="2">
    <source>
        <dbReference type="Proteomes" id="UP000036681"/>
    </source>
</evidence>
<accession>A0A9J2P6F2</accession>
<name>A0A9J2P6F2_ASCLU</name>
<organism evidence="2 3">
    <name type="scientific">Ascaris lumbricoides</name>
    <name type="common">Giant roundworm</name>
    <dbReference type="NCBI Taxonomy" id="6252"/>
    <lineage>
        <taxon>Eukaryota</taxon>
        <taxon>Metazoa</taxon>
        <taxon>Ecdysozoa</taxon>
        <taxon>Nematoda</taxon>
        <taxon>Chromadorea</taxon>
        <taxon>Rhabditida</taxon>
        <taxon>Spirurina</taxon>
        <taxon>Ascaridomorpha</taxon>
        <taxon>Ascaridoidea</taxon>
        <taxon>Ascarididae</taxon>
        <taxon>Ascaris</taxon>
    </lineage>
</organism>
<dbReference type="Proteomes" id="UP000036681">
    <property type="component" value="Unplaced"/>
</dbReference>
<dbReference type="WBParaSite" id="ALUE_0000546501-mRNA-1">
    <property type="protein sequence ID" value="ALUE_0000546501-mRNA-1"/>
    <property type="gene ID" value="ALUE_0000546501"/>
</dbReference>